<organism evidence="1 2">
    <name type="scientific">Racocetra persica</name>
    <dbReference type="NCBI Taxonomy" id="160502"/>
    <lineage>
        <taxon>Eukaryota</taxon>
        <taxon>Fungi</taxon>
        <taxon>Fungi incertae sedis</taxon>
        <taxon>Mucoromycota</taxon>
        <taxon>Glomeromycotina</taxon>
        <taxon>Glomeromycetes</taxon>
        <taxon>Diversisporales</taxon>
        <taxon>Gigasporaceae</taxon>
        <taxon>Racocetra</taxon>
    </lineage>
</organism>
<reference evidence="1" key="1">
    <citation type="submission" date="2021-06" db="EMBL/GenBank/DDBJ databases">
        <authorList>
            <person name="Kallberg Y."/>
            <person name="Tangrot J."/>
            <person name="Rosling A."/>
        </authorList>
    </citation>
    <scope>NUCLEOTIDE SEQUENCE</scope>
    <source>
        <strain evidence="1">MA461A</strain>
    </source>
</reference>
<protein>
    <submittedName>
        <fullName evidence="1">28405_t:CDS:1</fullName>
    </submittedName>
</protein>
<proteinExistence type="predicted"/>
<accession>A0ACA9PJS1</accession>
<sequence>YLEDTVKLLNCKLKWNKISKRDYNSCIIEIEKLQTEINDLRILAKDLQDEVNSLKEKNRKLRQENSKFHDTLSGLCNNFSLIQIKDENENGKQIQVKNQEVINLHRRIREILEEYRQKYK</sequence>
<name>A0ACA9PJS1_9GLOM</name>
<dbReference type="Proteomes" id="UP000789920">
    <property type="component" value="Unassembled WGS sequence"/>
</dbReference>
<evidence type="ECO:0000313" key="2">
    <source>
        <dbReference type="Proteomes" id="UP000789920"/>
    </source>
</evidence>
<evidence type="ECO:0000313" key="1">
    <source>
        <dbReference type="EMBL" id="CAG8712958.1"/>
    </source>
</evidence>
<feature type="non-terminal residue" evidence="1">
    <location>
        <position position="1"/>
    </location>
</feature>
<comment type="caution">
    <text evidence="1">The sequence shown here is derived from an EMBL/GenBank/DDBJ whole genome shotgun (WGS) entry which is preliminary data.</text>
</comment>
<dbReference type="EMBL" id="CAJVQC010021344">
    <property type="protein sequence ID" value="CAG8712958.1"/>
    <property type="molecule type" value="Genomic_DNA"/>
</dbReference>
<gene>
    <name evidence="1" type="ORF">RPERSI_LOCUS10677</name>
</gene>
<keyword evidence="2" id="KW-1185">Reference proteome</keyword>